<dbReference type="PATRIC" id="fig|66969.6.peg.580"/>
<dbReference type="OrthoDB" id="9806665at2"/>
<feature type="transmembrane region" description="Helical" evidence="1">
    <location>
        <begin position="6"/>
        <end position="25"/>
    </location>
</feature>
<evidence type="ECO:0000313" key="3">
    <source>
        <dbReference type="Proteomes" id="UP000054729"/>
    </source>
</evidence>
<accession>A0A0W1AMQ4</accession>
<keyword evidence="1" id="KW-0472">Membrane</keyword>
<comment type="caution">
    <text evidence="2">The sequence shown here is derived from an EMBL/GenBank/DDBJ whole genome shotgun (WGS) entry which is preliminary data.</text>
</comment>
<dbReference type="Proteomes" id="UP000054729">
    <property type="component" value="Unassembled WGS sequence"/>
</dbReference>
<dbReference type="EMBL" id="LNZB01000009">
    <property type="protein sequence ID" value="KTD82612.1"/>
    <property type="molecule type" value="Genomic_DNA"/>
</dbReference>
<dbReference type="GO" id="GO:0016020">
    <property type="term" value="C:membrane"/>
    <property type="evidence" value="ECO:0007669"/>
    <property type="project" value="InterPro"/>
</dbReference>
<feature type="transmembrane region" description="Helical" evidence="1">
    <location>
        <begin position="163"/>
        <end position="186"/>
    </location>
</feature>
<organism evidence="2 3">
    <name type="scientific">Legionella waltersii</name>
    <dbReference type="NCBI Taxonomy" id="66969"/>
    <lineage>
        <taxon>Bacteria</taxon>
        <taxon>Pseudomonadati</taxon>
        <taxon>Pseudomonadota</taxon>
        <taxon>Gammaproteobacteria</taxon>
        <taxon>Legionellales</taxon>
        <taxon>Legionellaceae</taxon>
        <taxon>Legionella</taxon>
    </lineage>
</organism>
<evidence type="ECO:0000256" key="1">
    <source>
        <dbReference type="SAM" id="Phobius"/>
    </source>
</evidence>
<keyword evidence="1" id="KW-0812">Transmembrane</keyword>
<evidence type="ECO:0000313" key="2">
    <source>
        <dbReference type="EMBL" id="KTD82612.1"/>
    </source>
</evidence>
<sequence length="191" mass="21889">MYALTSVGIFLVSILFGFLIFSLWLRIAIRYFRISTISPMGRIIYAVTQPLIQPLSLILHRLDKPGKRYDWIAIILLIAIELIKIITLCALMYHAIMPLPFIGLYVLADLIIQPCDILFFAILILIIMSYANPRWEHPVKDFLLIITTPVLRQARKILPNTSVFDWATLVVLILLKAISIFISASLPWKLL</sequence>
<feature type="transmembrane region" description="Helical" evidence="1">
    <location>
        <begin position="71"/>
        <end position="96"/>
    </location>
</feature>
<gene>
    <name evidence="2" type="primary">yggT</name>
    <name evidence="2" type="ORF">Lwal_0541</name>
</gene>
<dbReference type="STRING" id="66969.Lwal_0541"/>
<dbReference type="Pfam" id="PF02325">
    <property type="entry name" value="CCB3_YggT"/>
    <property type="match status" value="2"/>
</dbReference>
<feature type="transmembrane region" description="Helical" evidence="1">
    <location>
        <begin position="102"/>
        <end position="127"/>
    </location>
</feature>
<dbReference type="RefSeq" id="WP_058479380.1">
    <property type="nucleotide sequence ID" value="NZ_CAAAIQ010000018.1"/>
</dbReference>
<protein>
    <submittedName>
        <fullName evidence="2">YggT family protein</fullName>
    </submittedName>
</protein>
<proteinExistence type="predicted"/>
<reference evidence="2 3" key="1">
    <citation type="submission" date="2015-11" db="EMBL/GenBank/DDBJ databases">
        <title>Genomic analysis of 38 Legionella species identifies large and diverse effector repertoires.</title>
        <authorList>
            <person name="Burstein D."/>
            <person name="Amaro F."/>
            <person name="Zusman T."/>
            <person name="Lifshitz Z."/>
            <person name="Cohen O."/>
            <person name="Gilbert J.A."/>
            <person name="Pupko T."/>
            <person name="Shuman H.A."/>
            <person name="Segal G."/>
        </authorList>
    </citation>
    <scope>NUCLEOTIDE SEQUENCE [LARGE SCALE GENOMIC DNA]</scope>
    <source>
        <strain evidence="2 3">ATCC 51914</strain>
    </source>
</reference>
<keyword evidence="1" id="KW-1133">Transmembrane helix</keyword>
<dbReference type="InterPro" id="IPR003425">
    <property type="entry name" value="CCB3/YggT"/>
</dbReference>
<dbReference type="AlphaFoldDB" id="A0A0W1AMQ4"/>
<keyword evidence="3" id="KW-1185">Reference proteome</keyword>
<name>A0A0W1AMQ4_9GAMM</name>